<evidence type="ECO:0000256" key="1">
    <source>
        <dbReference type="SAM" id="MobiDB-lite"/>
    </source>
</evidence>
<dbReference type="RefSeq" id="WP_171628130.1">
    <property type="nucleotide sequence ID" value="NZ_JABBPG010000016.1"/>
</dbReference>
<comment type="caution">
    <text evidence="3">The sequence shown here is derived from an EMBL/GenBank/DDBJ whole genome shotgun (WGS) entry which is preliminary data.</text>
</comment>
<dbReference type="Pfam" id="PF16778">
    <property type="entry name" value="Phage_tail_APC"/>
    <property type="match status" value="1"/>
</dbReference>
<sequence length="106" mass="12126">MKIIYNGNVQLIHGGTLTIAHAEHLLRSQIDDLDPELIELQCSSFDELREIRDGELKNSDWTQMPDTPLTTEQKQAWADYRQALRDLPNSNDDPTLAVWPTAPQEQ</sequence>
<dbReference type="EMBL" id="JABBPG010000016">
    <property type="protein sequence ID" value="NOU53094.1"/>
    <property type="molecule type" value="Genomic_DNA"/>
</dbReference>
<feature type="domain" description="Phage tail assembly chaperone-like" evidence="2">
    <location>
        <begin position="47"/>
        <end position="104"/>
    </location>
</feature>
<gene>
    <name evidence="3" type="ORF">HG263_21575</name>
</gene>
<feature type="region of interest" description="Disordered" evidence="1">
    <location>
        <begin position="85"/>
        <end position="106"/>
    </location>
</feature>
<organism evidence="3 4">
    <name type="scientific">Pseudoalteromonas caenipelagi</name>
    <dbReference type="NCBI Taxonomy" id="2726988"/>
    <lineage>
        <taxon>Bacteria</taxon>
        <taxon>Pseudomonadati</taxon>
        <taxon>Pseudomonadota</taxon>
        <taxon>Gammaproteobacteria</taxon>
        <taxon>Alteromonadales</taxon>
        <taxon>Pseudoalteromonadaceae</taxon>
        <taxon>Pseudoalteromonas</taxon>
    </lineage>
</organism>
<accession>A0A849VN10</accession>
<dbReference type="Gene3D" id="6.10.140.1310">
    <property type="match status" value="1"/>
</dbReference>
<evidence type="ECO:0000259" key="2">
    <source>
        <dbReference type="Pfam" id="PF16778"/>
    </source>
</evidence>
<reference evidence="3 4" key="1">
    <citation type="submission" date="2020-04" db="EMBL/GenBank/DDBJ databases">
        <title>Pseudoalteromonas caenipelagi sp. nov., isolated from a tidal flat.</title>
        <authorList>
            <person name="Park S."/>
            <person name="Yoon J.-H."/>
        </authorList>
    </citation>
    <scope>NUCLEOTIDE SEQUENCE [LARGE SCALE GENOMIC DNA]</scope>
    <source>
        <strain evidence="3 4">JBTF-M23</strain>
    </source>
</reference>
<protein>
    <recommendedName>
        <fullName evidence="2">Phage tail assembly chaperone-like domain-containing protein</fullName>
    </recommendedName>
</protein>
<proteinExistence type="predicted"/>
<dbReference type="AlphaFoldDB" id="A0A849VN10"/>
<evidence type="ECO:0000313" key="3">
    <source>
        <dbReference type="EMBL" id="NOU53094.1"/>
    </source>
</evidence>
<evidence type="ECO:0000313" key="4">
    <source>
        <dbReference type="Proteomes" id="UP000586305"/>
    </source>
</evidence>
<keyword evidence="4" id="KW-1185">Reference proteome</keyword>
<dbReference type="Proteomes" id="UP000586305">
    <property type="component" value="Unassembled WGS sequence"/>
</dbReference>
<name>A0A849VN10_9GAMM</name>
<dbReference type="InterPro" id="IPR031893">
    <property type="entry name" value="Phage_tail_APC"/>
</dbReference>